<feature type="signal peptide" evidence="1">
    <location>
        <begin position="1"/>
        <end position="23"/>
    </location>
</feature>
<comment type="caution">
    <text evidence="2">The sequence shown here is derived from an EMBL/GenBank/DDBJ whole genome shotgun (WGS) entry which is preliminary data.</text>
</comment>
<dbReference type="PANTHER" id="PTHR33743">
    <property type="entry name" value="PROTEIN GOLVEN 6-RELATED"/>
    <property type="match status" value="1"/>
</dbReference>
<organism evidence="2 3">
    <name type="scientific">Ilex paraguariensis</name>
    <name type="common">yerba mate</name>
    <dbReference type="NCBI Taxonomy" id="185542"/>
    <lineage>
        <taxon>Eukaryota</taxon>
        <taxon>Viridiplantae</taxon>
        <taxon>Streptophyta</taxon>
        <taxon>Embryophyta</taxon>
        <taxon>Tracheophyta</taxon>
        <taxon>Spermatophyta</taxon>
        <taxon>Magnoliopsida</taxon>
        <taxon>eudicotyledons</taxon>
        <taxon>Gunneridae</taxon>
        <taxon>Pentapetalae</taxon>
        <taxon>asterids</taxon>
        <taxon>campanulids</taxon>
        <taxon>Aquifoliales</taxon>
        <taxon>Aquifoliaceae</taxon>
        <taxon>Ilex</taxon>
    </lineage>
</organism>
<keyword evidence="3" id="KW-1185">Reference proteome</keyword>
<reference evidence="2 3" key="1">
    <citation type="submission" date="2024-02" db="EMBL/GenBank/DDBJ databases">
        <authorList>
            <person name="Vignale AGUSTIN F."/>
            <person name="Sosa J E."/>
            <person name="Modenutti C."/>
        </authorList>
    </citation>
    <scope>NUCLEOTIDE SEQUENCE [LARGE SCALE GENOMIC DNA]</scope>
</reference>
<dbReference type="EMBL" id="CAUOFW020001225">
    <property type="protein sequence ID" value="CAK9142470.1"/>
    <property type="molecule type" value="Genomic_DNA"/>
</dbReference>
<sequence>MELIKVITVVCIGLSVMLTPCASQKIQIQSYHEQAQDLQLIHTLPRKLKLNEEVITSSGNKDLVPSNKQKEVSSDKLHLTEENKLHSRKGTWREWVEEGTETSQFFTMDYTHVRRRRPIHNKALPVDKLHLTEENKLHSRKGTWREWVEEGTETSQFFTMDYTHVRRRRPIHNKALPVGP</sequence>
<keyword evidence="1" id="KW-0732">Signal</keyword>
<proteinExistence type="predicted"/>
<name>A0ABC8RFY7_9AQUA</name>
<dbReference type="AlphaFoldDB" id="A0ABC8RFY7"/>
<dbReference type="Proteomes" id="UP001642360">
    <property type="component" value="Unassembled WGS sequence"/>
</dbReference>
<evidence type="ECO:0000313" key="3">
    <source>
        <dbReference type="Proteomes" id="UP001642360"/>
    </source>
</evidence>
<gene>
    <name evidence="2" type="ORF">ILEXP_LOCUS10151</name>
</gene>
<dbReference type="PANTHER" id="PTHR33743:SF27">
    <property type="entry name" value="TRANSMEMBRANE PROTEIN"/>
    <property type="match status" value="1"/>
</dbReference>
<accession>A0ABC8RFY7</accession>
<evidence type="ECO:0000313" key="2">
    <source>
        <dbReference type="EMBL" id="CAK9142470.1"/>
    </source>
</evidence>
<evidence type="ECO:0000256" key="1">
    <source>
        <dbReference type="SAM" id="SignalP"/>
    </source>
</evidence>
<protein>
    <submittedName>
        <fullName evidence="2">Uncharacterized protein</fullName>
    </submittedName>
</protein>
<feature type="chain" id="PRO_5044847931" evidence="1">
    <location>
        <begin position="24"/>
        <end position="180"/>
    </location>
</feature>